<evidence type="ECO:0000313" key="2">
    <source>
        <dbReference type="Proteomes" id="UP000326354"/>
    </source>
</evidence>
<dbReference type="AlphaFoldDB" id="A0A5S9F6N0"/>
<keyword evidence="2" id="KW-1185">Reference proteome</keyword>
<dbReference type="KEGG" id="uam:UABAM_05259"/>
<protein>
    <submittedName>
        <fullName evidence="1">Uncharacterized protein</fullName>
    </submittedName>
</protein>
<accession>A0A5S9F6N0</accession>
<dbReference type="Proteomes" id="UP000326354">
    <property type="component" value="Chromosome"/>
</dbReference>
<dbReference type="SUPFAM" id="SSF52402">
    <property type="entry name" value="Adenine nucleotide alpha hydrolases-like"/>
    <property type="match status" value="1"/>
</dbReference>
<name>A0A5S9F6N0_UABAM</name>
<evidence type="ECO:0000313" key="1">
    <source>
        <dbReference type="EMBL" id="BBM86859.1"/>
    </source>
</evidence>
<dbReference type="EMBL" id="AP019860">
    <property type="protein sequence ID" value="BBM86859.1"/>
    <property type="molecule type" value="Genomic_DNA"/>
</dbReference>
<gene>
    <name evidence="1" type="ORF">UABAM_05259</name>
</gene>
<sequence length="385" mass="45479">MPIIYPAKIIKNDTFVRVEHEIEFFNETDYPSVIWYEIPVEFENLLCGDNMNGIVIAVLPIAMILEEKLVIKGKLSPRLLFGLREYQRVFHSILKDKINFIDIEPNALKPDLPYVKNSSAISLFSGGVDSFYTLYHHNRQNEKVSDYQISHLLFAHGLDIKLEEQTIFERVFENYNDLANRLDVHLVKMKCNFRRYIPDYSMFHAPCFLALAQCISKNFSCIYIPSTLSYRNPAIWGSTIYTDHCFSTEKTFVFHNGANKDRTQKIEQLIFWKETYSHLRVCFSPNIEKNNCGKCEKCLRTMIPLNNLGMLNRYSVFPQKILWSLITMIFFSRKTISPHFYHTTMIQCLRRGKILYLFLLCCFWCKCYLYKRFIPSHKNIYDLVK</sequence>
<organism evidence="1 2">
    <name type="scientific">Uabimicrobium amorphum</name>
    <dbReference type="NCBI Taxonomy" id="2596890"/>
    <lineage>
        <taxon>Bacteria</taxon>
        <taxon>Pseudomonadati</taxon>
        <taxon>Planctomycetota</taxon>
        <taxon>Candidatus Uabimicrobiia</taxon>
        <taxon>Candidatus Uabimicrobiales</taxon>
        <taxon>Candidatus Uabimicrobiaceae</taxon>
        <taxon>Candidatus Uabimicrobium</taxon>
    </lineage>
</organism>
<reference evidence="1 2" key="1">
    <citation type="submission" date="2019-08" db="EMBL/GenBank/DDBJ databases">
        <title>Complete genome sequence of Candidatus Uab amorphum.</title>
        <authorList>
            <person name="Shiratori T."/>
            <person name="Suzuki S."/>
            <person name="Kakizawa Y."/>
            <person name="Ishida K."/>
        </authorList>
    </citation>
    <scope>NUCLEOTIDE SEQUENCE [LARGE SCALE GENOMIC DNA]</scope>
    <source>
        <strain evidence="1 2">SRT547</strain>
    </source>
</reference>
<proteinExistence type="predicted"/>